<evidence type="ECO:0000313" key="1">
    <source>
        <dbReference type="EMBL" id="KAF4337382.1"/>
    </source>
</evidence>
<dbReference type="Proteomes" id="UP000730481">
    <property type="component" value="Unassembled WGS sequence"/>
</dbReference>
<accession>A0A9P5AEV9</accession>
<reference evidence="1" key="2">
    <citation type="submission" date="2020-02" db="EMBL/GenBank/DDBJ databases">
        <title>Identification and distribution of gene clusters putatively required for synthesis of sphingolipid metabolism inhibitors in phylogenetically diverse species of the filamentous fungus Fusarium.</title>
        <authorList>
            <person name="Kim H.-S."/>
            <person name="Busman M."/>
            <person name="Brown D.W."/>
            <person name="Divon H."/>
            <person name="Uhlig S."/>
            <person name="Proctor R.H."/>
        </authorList>
    </citation>
    <scope>NUCLEOTIDE SEQUENCE</scope>
    <source>
        <strain evidence="1">NRRL 25174</strain>
    </source>
</reference>
<evidence type="ECO:0000313" key="2">
    <source>
        <dbReference type="Proteomes" id="UP000730481"/>
    </source>
</evidence>
<proteinExistence type="predicted"/>
<dbReference type="EMBL" id="PVQB02000423">
    <property type="protein sequence ID" value="KAF4337382.1"/>
    <property type="molecule type" value="Genomic_DNA"/>
</dbReference>
<dbReference type="AlphaFoldDB" id="A0A9P5AEV9"/>
<protein>
    <submittedName>
        <fullName evidence="1">Uncharacterized protein</fullName>
    </submittedName>
</protein>
<dbReference type="OrthoDB" id="4997951at2759"/>
<gene>
    <name evidence="1" type="ORF">FBEOM_8766</name>
</gene>
<organism evidence="1 2">
    <name type="scientific">Fusarium beomiforme</name>
    <dbReference type="NCBI Taxonomy" id="44412"/>
    <lineage>
        <taxon>Eukaryota</taxon>
        <taxon>Fungi</taxon>
        <taxon>Dikarya</taxon>
        <taxon>Ascomycota</taxon>
        <taxon>Pezizomycotina</taxon>
        <taxon>Sordariomycetes</taxon>
        <taxon>Hypocreomycetidae</taxon>
        <taxon>Hypocreales</taxon>
        <taxon>Nectriaceae</taxon>
        <taxon>Fusarium</taxon>
        <taxon>Fusarium burgessii species complex</taxon>
    </lineage>
</organism>
<name>A0A9P5AEV9_9HYPO</name>
<keyword evidence="2" id="KW-1185">Reference proteome</keyword>
<reference evidence="1" key="1">
    <citation type="journal article" date="2017" name="Mycologia">
        <title>Fusarium algeriense, sp. nov., a novel toxigenic crown rot pathogen of durum wheat from Algeria is nested in the Fusarium burgessii species complex.</title>
        <authorList>
            <person name="Laraba I."/>
            <person name="Keddad A."/>
            <person name="Boureghda H."/>
            <person name="Abdallah N."/>
            <person name="Vaughan M.M."/>
            <person name="Proctor R.H."/>
            <person name="Busman M."/>
            <person name="O'Donnell K."/>
        </authorList>
    </citation>
    <scope>NUCLEOTIDE SEQUENCE</scope>
    <source>
        <strain evidence="1">NRRL 25174</strain>
    </source>
</reference>
<comment type="caution">
    <text evidence="1">The sequence shown here is derived from an EMBL/GenBank/DDBJ whole genome shotgun (WGS) entry which is preliminary data.</text>
</comment>
<sequence length="697" mass="79937">MPNPLLTAPIPAPNPVPGGGEVPVEQMKAVCLKKKITIQAQHEDGSMVLYNIPKGAVAYLVSPDDLEYGQQHSEFKVEIPKLMAIAAAAPIGHKRSQDMAGKAILMILEGIRKNRDLLKEYGLKVNMYEEILENDQKRTETMNALLAYAAWKWLNGTTLSARKLCELRHIEQSWPVLDANEELIYIRIYMKPIVKYDRMDVYAKYVGRTTRQRPIVRQMEHDECIDNRSNLTTHYLRARKYGERHAIPMMILKDTRPEIFPMAETTLCCLLRTWNPDTVGLTHPGVASNLASGNFDKRLLMSTLAEITELAFQNTQYPLFLGDGCNWNCPLQESRGSRREWFRYDVPTDDERGMFVYRTRGHFGMIDCQGHQNFGVFLTLFAGFDPPSHPGGPERSRTITIVKRLENLPGIRLGQPLVVSIEVMKDGNPHPTPWYRHPYHGAWSNYHELHSFAIKHTNMLSFHVKGDSTVTVAWRKATMILQFLFNRKYRNPPPFLFKEFNPDIQDVTWDHMKQTVSLRRIHPHTVDAPTQLSFEDNFRLLLKAQKEWWKEIRVGLKSGVNWLQSGNRSISCICCQIMRKSPQSRDCHKPGSDFPIDQNEQNIDKIRQGSCCLCWTIWRRPCVWLPRHFGRAEGQEWNPSNVVLPEEYKGVGPTFEQISNAIEIEAPMSLDDYYGAKEEIQAMGAEGSGDTGVIEED</sequence>